<evidence type="ECO:0000256" key="1">
    <source>
        <dbReference type="SAM" id="Phobius"/>
    </source>
</evidence>
<dbReference type="AlphaFoldDB" id="A0A0E9W9X2"/>
<dbReference type="EMBL" id="GBXM01022319">
    <property type="protein sequence ID" value="JAH86258.1"/>
    <property type="molecule type" value="Transcribed_RNA"/>
</dbReference>
<name>A0A0E9W9X2_ANGAN</name>
<sequence>MCTLALMNLTVIATELFSMTYCTCWYLVWFHEKIFFNGKKFVLCFFSFFCQRFTARYYRSYHCYVSGYTKQCCYMCMSIYVNYIVLLSEKVY</sequence>
<proteinExistence type="predicted"/>
<organism evidence="2">
    <name type="scientific">Anguilla anguilla</name>
    <name type="common">European freshwater eel</name>
    <name type="synonym">Muraena anguilla</name>
    <dbReference type="NCBI Taxonomy" id="7936"/>
    <lineage>
        <taxon>Eukaryota</taxon>
        <taxon>Metazoa</taxon>
        <taxon>Chordata</taxon>
        <taxon>Craniata</taxon>
        <taxon>Vertebrata</taxon>
        <taxon>Euteleostomi</taxon>
        <taxon>Actinopterygii</taxon>
        <taxon>Neopterygii</taxon>
        <taxon>Teleostei</taxon>
        <taxon>Anguilliformes</taxon>
        <taxon>Anguillidae</taxon>
        <taxon>Anguilla</taxon>
    </lineage>
</organism>
<protein>
    <submittedName>
        <fullName evidence="2">Uncharacterized protein</fullName>
    </submittedName>
</protein>
<reference evidence="2" key="1">
    <citation type="submission" date="2014-11" db="EMBL/GenBank/DDBJ databases">
        <authorList>
            <person name="Amaro Gonzalez C."/>
        </authorList>
    </citation>
    <scope>NUCLEOTIDE SEQUENCE</scope>
</reference>
<keyword evidence="1" id="KW-0812">Transmembrane</keyword>
<reference evidence="2" key="2">
    <citation type="journal article" date="2015" name="Fish Shellfish Immunol.">
        <title>Early steps in the European eel (Anguilla anguilla)-Vibrio vulnificus interaction in the gills: Role of the RtxA13 toxin.</title>
        <authorList>
            <person name="Callol A."/>
            <person name="Pajuelo D."/>
            <person name="Ebbesson L."/>
            <person name="Teles M."/>
            <person name="MacKenzie S."/>
            <person name="Amaro C."/>
        </authorList>
    </citation>
    <scope>NUCLEOTIDE SEQUENCE</scope>
</reference>
<accession>A0A0E9W9X2</accession>
<keyword evidence="1" id="KW-1133">Transmembrane helix</keyword>
<feature type="transmembrane region" description="Helical" evidence="1">
    <location>
        <begin position="6"/>
        <end position="30"/>
    </location>
</feature>
<keyword evidence="1" id="KW-0472">Membrane</keyword>
<evidence type="ECO:0000313" key="2">
    <source>
        <dbReference type="EMBL" id="JAH86258.1"/>
    </source>
</evidence>